<evidence type="ECO:0000259" key="1">
    <source>
        <dbReference type="PROSITE" id="PS50181"/>
    </source>
</evidence>
<dbReference type="InParanoid" id="A0A2J6SP97"/>
<dbReference type="Proteomes" id="UP000235371">
    <property type="component" value="Unassembled WGS sequence"/>
</dbReference>
<protein>
    <recommendedName>
        <fullName evidence="1">F-box domain-containing protein</fullName>
    </recommendedName>
</protein>
<accession>A0A2J6SP97</accession>
<dbReference type="OrthoDB" id="9981546at2759"/>
<dbReference type="InterPro" id="IPR001810">
    <property type="entry name" value="F-box_dom"/>
</dbReference>
<dbReference type="Pfam" id="PF12937">
    <property type="entry name" value="F-box-like"/>
    <property type="match status" value="1"/>
</dbReference>
<proteinExistence type="predicted"/>
<dbReference type="SUPFAM" id="SSF81383">
    <property type="entry name" value="F-box domain"/>
    <property type="match status" value="1"/>
</dbReference>
<name>A0A2J6SP97_9HELO</name>
<reference evidence="2 3" key="1">
    <citation type="submission" date="2016-04" db="EMBL/GenBank/DDBJ databases">
        <title>A degradative enzymes factory behind the ericoid mycorrhizal symbiosis.</title>
        <authorList>
            <consortium name="DOE Joint Genome Institute"/>
            <person name="Martino E."/>
            <person name="Morin E."/>
            <person name="Grelet G."/>
            <person name="Kuo A."/>
            <person name="Kohler A."/>
            <person name="Daghino S."/>
            <person name="Barry K."/>
            <person name="Choi C."/>
            <person name="Cichocki N."/>
            <person name="Clum A."/>
            <person name="Copeland A."/>
            <person name="Hainaut M."/>
            <person name="Haridas S."/>
            <person name="Labutti K."/>
            <person name="Lindquist E."/>
            <person name="Lipzen A."/>
            <person name="Khouja H.-R."/>
            <person name="Murat C."/>
            <person name="Ohm R."/>
            <person name="Olson A."/>
            <person name="Spatafora J."/>
            <person name="Veneault-Fourrey C."/>
            <person name="Henrissat B."/>
            <person name="Grigoriev I."/>
            <person name="Martin F."/>
            <person name="Perotto S."/>
        </authorList>
    </citation>
    <scope>NUCLEOTIDE SEQUENCE [LARGE SCALE GENOMIC DNA]</scope>
    <source>
        <strain evidence="2 3">E</strain>
    </source>
</reference>
<dbReference type="EMBL" id="KZ613899">
    <property type="protein sequence ID" value="PMD52596.1"/>
    <property type="molecule type" value="Genomic_DNA"/>
</dbReference>
<keyword evidence="3" id="KW-1185">Reference proteome</keyword>
<dbReference type="GeneID" id="36579089"/>
<dbReference type="RefSeq" id="XP_024729500.1">
    <property type="nucleotide sequence ID" value="XM_024871007.1"/>
</dbReference>
<dbReference type="CDD" id="cd09917">
    <property type="entry name" value="F-box_SF"/>
    <property type="match status" value="1"/>
</dbReference>
<organism evidence="2 3">
    <name type="scientific">Hyaloscypha bicolor E</name>
    <dbReference type="NCBI Taxonomy" id="1095630"/>
    <lineage>
        <taxon>Eukaryota</taxon>
        <taxon>Fungi</taxon>
        <taxon>Dikarya</taxon>
        <taxon>Ascomycota</taxon>
        <taxon>Pezizomycotina</taxon>
        <taxon>Leotiomycetes</taxon>
        <taxon>Helotiales</taxon>
        <taxon>Hyaloscyphaceae</taxon>
        <taxon>Hyaloscypha</taxon>
        <taxon>Hyaloscypha bicolor</taxon>
    </lineage>
</organism>
<dbReference type="PROSITE" id="PS50181">
    <property type="entry name" value="FBOX"/>
    <property type="match status" value="1"/>
</dbReference>
<dbReference type="AlphaFoldDB" id="A0A2J6SP97"/>
<sequence length="269" mass="29709">MVVTSTSIDSLPNEILISILSYFPALQLLPLTTTSHRIHDLILLILHYRIFETGALKGHQLLLEAFHTSNRGEGYSICESLSTKPLNSSPEQLSSSLSDLADLYTSFRPLKHSSDRSVFRTGLADGAGWVVPIPAAPQPSPSNDPEDNKGKEDKLVSQDILLESHELFSQLCTRVNLVKGSPRRGLFHSCVSVGEGILRVWRDWLAEQAKCEGGGNGDILWADSKKTVGLRVKVVERDAVPVGPPFRAGEERDVSYTLFYEGVLPHLFY</sequence>
<dbReference type="InterPro" id="IPR036047">
    <property type="entry name" value="F-box-like_dom_sf"/>
</dbReference>
<feature type="domain" description="F-box" evidence="1">
    <location>
        <begin position="5"/>
        <end position="51"/>
    </location>
</feature>
<gene>
    <name evidence="2" type="ORF">K444DRAFT_202224</name>
</gene>
<evidence type="ECO:0000313" key="2">
    <source>
        <dbReference type="EMBL" id="PMD52596.1"/>
    </source>
</evidence>
<evidence type="ECO:0000313" key="3">
    <source>
        <dbReference type="Proteomes" id="UP000235371"/>
    </source>
</evidence>